<sequence>MAEDKQLKPYKTKPYETALLIYLSGEADNAEQLSAALLLKEIKVTANTIRSWMKVEDENGHDWEQRRAVLWEKILKQNQEEVTLKLDKIRDKCSDILDGIFEDLEDTSLRFKTKDAAIYSLSNMVTLLKGFQATDKWKNPIFVISEYTKLLEAIPAVRRVLKSNHNKIQKQLNAVITQEREINEKAED</sequence>
<name>A0A829DAS6_LEPIR</name>
<gene>
    <name evidence="1" type="ORF">LEP1GSC029_3382</name>
</gene>
<organism evidence="1 2">
    <name type="scientific">Leptospira interrogans str. 2002000626</name>
    <dbReference type="NCBI Taxonomy" id="996803"/>
    <lineage>
        <taxon>Bacteria</taxon>
        <taxon>Pseudomonadati</taxon>
        <taxon>Spirochaetota</taxon>
        <taxon>Spirochaetia</taxon>
        <taxon>Leptospirales</taxon>
        <taxon>Leptospiraceae</taxon>
        <taxon>Leptospira</taxon>
    </lineage>
</organism>
<evidence type="ECO:0000313" key="1">
    <source>
        <dbReference type="EMBL" id="EMY05336.1"/>
    </source>
</evidence>
<proteinExistence type="predicted"/>
<evidence type="ECO:0000313" key="2">
    <source>
        <dbReference type="Proteomes" id="UP000012329"/>
    </source>
</evidence>
<dbReference type="Proteomes" id="UP000012329">
    <property type="component" value="Unassembled WGS sequence"/>
</dbReference>
<dbReference type="EMBL" id="AFJL02000087">
    <property type="protein sequence ID" value="EMY05336.1"/>
    <property type="molecule type" value="Genomic_DNA"/>
</dbReference>
<accession>A0A829DAS6</accession>
<comment type="caution">
    <text evidence="1">The sequence shown here is derived from an EMBL/GenBank/DDBJ whole genome shotgun (WGS) entry which is preliminary data.</text>
</comment>
<dbReference type="AlphaFoldDB" id="A0A829DAS6"/>
<protein>
    <submittedName>
        <fullName evidence="1">Uncharacterized protein</fullName>
    </submittedName>
</protein>
<reference evidence="1 2" key="1">
    <citation type="submission" date="2013-02" db="EMBL/GenBank/DDBJ databases">
        <authorList>
            <person name="Harkins D.M."/>
            <person name="Durkin A.S."/>
            <person name="Brinkac L.M."/>
            <person name="Haft D.H."/>
            <person name="Selengut J.D."/>
            <person name="Sanka R."/>
            <person name="DePew J."/>
            <person name="Purushe J."/>
            <person name="Whelen A.C."/>
            <person name="Vinetz J.M."/>
            <person name="Sutton G.G."/>
            <person name="Nierman W.C."/>
            <person name="Fouts D.E."/>
        </authorList>
    </citation>
    <scope>NUCLEOTIDE SEQUENCE [LARGE SCALE GENOMIC DNA]</scope>
    <source>
        <strain evidence="1 2">2002000626</strain>
    </source>
</reference>